<evidence type="ECO:0000256" key="1">
    <source>
        <dbReference type="SAM" id="MobiDB-lite"/>
    </source>
</evidence>
<organism evidence="2 3">
    <name type="scientific">Elysia marginata</name>
    <dbReference type="NCBI Taxonomy" id="1093978"/>
    <lineage>
        <taxon>Eukaryota</taxon>
        <taxon>Metazoa</taxon>
        <taxon>Spiralia</taxon>
        <taxon>Lophotrochozoa</taxon>
        <taxon>Mollusca</taxon>
        <taxon>Gastropoda</taxon>
        <taxon>Heterobranchia</taxon>
        <taxon>Euthyneura</taxon>
        <taxon>Panpulmonata</taxon>
        <taxon>Sacoglossa</taxon>
        <taxon>Placobranchoidea</taxon>
        <taxon>Plakobranchidae</taxon>
        <taxon>Elysia</taxon>
    </lineage>
</organism>
<protein>
    <submittedName>
        <fullName evidence="2">Uncharacterized protein</fullName>
    </submittedName>
</protein>
<name>A0AAV4HPA5_9GAST</name>
<proteinExistence type="predicted"/>
<sequence>MIGLSPFCPGLLIRPGKPDLYRSNPSYLKGLRYPPPATRWVGDGTPLPSSMIPDDDDDDDHHHHHHHHHDKRDR</sequence>
<feature type="region of interest" description="Disordered" evidence="1">
    <location>
        <begin position="33"/>
        <end position="74"/>
    </location>
</feature>
<evidence type="ECO:0000313" key="2">
    <source>
        <dbReference type="EMBL" id="GFR99379.1"/>
    </source>
</evidence>
<comment type="caution">
    <text evidence="2">The sequence shown here is derived from an EMBL/GenBank/DDBJ whole genome shotgun (WGS) entry which is preliminary data.</text>
</comment>
<accession>A0AAV4HPA5</accession>
<gene>
    <name evidence="2" type="ORF">ElyMa_002791700</name>
</gene>
<dbReference type="AlphaFoldDB" id="A0AAV4HPA5"/>
<dbReference type="Proteomes" id="UP000762676">
    <property type="component" value="Unassembled WGS sequence"/>
</dbReference>
<evidence type="ECO:0000313" key="3">
    <source>
        <dbReference type="Proteomes" id="UP000762676"/>
    </source>
</evidence>
<keyword evidence="3" id="KW-1185">Reference proteome</keyword>
<dbReference type="EMBL" id="BMAT01005756">
    <property type="protein sequence ID" value="GFR99379.1"/>
    <property type="molecule type" value="Genomic_DNA"/>
</dbReference>
<reference evidence="2 3" key="1">
    <citation type="journal article" date="2021" name="Elife">
        <title>Chloroplast acquisition without the gene transfer in kleptoplastic sea slugs, Plakobranchus ocellatus.</title>
        <authorList>
            <person name="Maeda T."/>
            <person name="Takahashi S."/>
            <person name="Yoshida T."/>
            <person name="Shimamura S."/>
            <person name="Takaki Y."/>
            <person name="Nagai Y."/>
            <person name="Toyoda A."/>
            <person name="Suzuki Y."/>
            <person name="Arimoto A."/>
            <person name="Ishii H."/>
            <person name="Satoh N."/>
            <person name="Nishiyama T."/>
            <person name="Hasebe M."/>
            <person name="Maruyama T."/>
            <person name="Minagawa J."/>
            <person name="Obokata J."/>
            <person name="Shigenobu S."/>
        </authorList>
    </citation>
    <scope>NUCLEOTIDE SEQUENCE [LARGE SCALE GENOMIC DNA]</scope>
</reference>
<feature type="compositionally biased region" description="Basic residues" evidence="1">
    <location>
        <begin position="62"/>
        <end position="74"/>
    </location>
</feature>